<dbReference type="Gene3D" id="2.40.30.130">
    <property type="match status" value="1"/>
</dbReference>
<accession>A0ABR9QVG9</accession>
<dbReference type="Gene3D" id="3.30.980.10">
    <property type="entry name" value="Threonyl-trna Synthetase, Chain A, domain 2"/>
    <property type="match status" value="1"/>
</dbReference>
<comment type="caution">
    <text evidence="7">The sequence shown here is derived from an EMBL/GenBank/DDBJ whole genome shotgun (WGS) entry which is preliminary data.</text>
</comment>
<evidence type="ECO:0000256" key="1">
    <source>
        <dbReference type="ARBA" id="ARBA00001947"/>
    </source>
</evidence>
<proteinExistence type="predicted"/>
<dbReference type="SMART" id="SM00863">
    <property type="entry name" value="tRNA_SAD"/>
    <property type="match status" value="1"/>
</dbReference>
<dbReference type="SUPFAM" id="SSF55186">
    <property type="entry name" value="ThrRS/AlaRS common domain"/>
    <property type="match status" value="1"/>
</dbReference>
<dbReference type="InterPro" id="IPR051335">
    <property type="entry name" value="Alanyl-tRNA_Editing_Enzymes"/>
</dbReference>
<dbReference type="PROSITE" id="PS50860">
    <property type="entry name" value="AA_TRNA_LIGASE_II_ALA"/>
    <property type="match status" value="1"/>
</dbReference>
<evidence type="ECO:0000259" key="6">
    <source>
        <dbReference type="PROSITE" id="PS50860"/>
    </source>
</evidence>
<dbReference type="InterPro" id="IPR009000">
    <property type="entry name" value="Transl_B-barrel_sf"/>
</dbReference>
<keyword evidence="8" id="KW-1185">Reference proteome</keyword>
<evidence type="ECO:0000256" key="2">
    <source>
        <dbReference type="ARBA" id="ARBA00004496"/>
    </source>
</evidence>
<dbReference type="EMBL" id="JADCKA010000001">
    <property type="protein sequence ID" value="MBE5034873.1"/>
    <property type="molecule type" value="Genomic_DNA"/>
</dbReference>
<comment type="subcellular location">
    <subcellularLocation>
        <location evidence="2">Cytoplasm</location>
    </subcellularLocation>
</comment>
<dbReference type="PANTHER" id="PTHR43462:SF1">
    <property type="entry name" value="ALANYL-TRNA EDITING PROTEIN AARSD1"/>
    <property type="match status" value="1"/>
</dbReference>
<organism evidence="7 8">
    <name type="scientific">Gallibacter intestinalis</name>
    <dbReference type="NCBI Taxonomy" id="2779356"/>
    <lineage>
        <taxon>Bacteria</taxon>
        <taxon>Bacillati</taxon>
        <taxon>Bacillota</taxon>
        <taxon>Clostridia</taxon>
        <taxon>Eubacteriales</taxon>
        <taxon>Eubacteriaceae</taxon>
        <taxon>Gallibacter</taxon>
    </lineage>
</organism>
<dbReference type="SUPFAM" id="SSF50447">
    <property type="entry name" value="Translation proteins"/>
    <property type="match status" value="1"/>
</dbReference>
<dbReference type="InterPro" id="IPR012947">
    <property type="entry name" value="tRNA_SAD"/>
</dbReference>
<feature type="coiled-coil region" evidence="5">
    <location>
        <begin position="267"/>
        <end position="294"/>
    </location>
</feature>
<evidence type="ECO:0000256" key="3">
    <source>
        <dbReference type="ARBA" id="ARBA00022723"/>
    </source>
</evidence>
<comment type="cofactor">
    <cofactor evidence="1">
        <name>Zn(2+)</name>
        <dbReference type="ChEBI" id="CHEBI:29105"/>
    </cofactor>
</comment>
<sequence length="405" mass="45395">MNTIKLYNDNVYLSECTATVTDVTEKGVILDRTIFFPEGGGQSSDIGTLINSSDETTYPVTHASESGDAIIHEISNHNLQVGDKVICRINWPHRFDNMQRHCGEHLLSGAMYKLFGGVNRGFHMGEHFMTADINLEKDPSFTEVTWEMAMEAEELVNSHIWQDLPVKAEEFSTGEEAAKMPLRKELAVDEDVRVVTIGNDDVIADCVACCGTHPTSTAQIGLLKIYKVEKNKGMFRIYFEAGKRAMEDYRAKHDILTALSNRYSTGIDELTDKIEKQEKRHEETKSTLNKLRNVLISQKTEEIKKELSAGVPFISRFYDEFTPEDIMKIGKNILQDIKGLVVAGDLNTNTLILFSDGTNDCGKLVKDNAGVYNGKGGGRKDNARALFPDYDSMMLFTDALEKLLR</sequence>
<dbReference type="Proteomes" id="UP001516588">
    <property type="component" value="Unassembled WGS sequence"/>
</dbReference>
<gene>
    <name evidence="7" type="ORF">INF20_01025</name>
</gene>
<protein>
    <recommendedName>
        <fullName evidence="6">Alanyl-transfer RNA synthetases family profile domain-containing protein</fullName>
    </recommendedName>
</protein>
<keyword evidence="3" id="KW-0479">Metal-binding</keyword>
<dbReference type="PANTHER" id="PTHR43462">
    <property type="entry name" value="ALANYL-TRNA EDITING PROTEIN"/>
    <property type="match status" value="1"/>
</dbReference>
<keyword evidence="4" id="KW-0862">Zinc</keyword>
<evidence type="ECO:0000313" key="7">
    <source>
        <dbReference type="EMBL" id="MBE5034873.1"/>
    </source>
</evidence>
<dbReference type="InterPro" id="IPR018164">
    <property type="entry name" value="Ala-tRNA-synth_IIc_N"/>
</dbReference>
<dbReference type="Pfam" id="PF07973">
    <property type="entry name" value="tRNA_SAD"/>
    <property type="match status" value="1"/>
</dbReference>
<feature type="domain" description="Alanyl-transfer RNA synthetases family profile" evidence="6">
    <location>
        <begin position="1"/>
        <end position="251"/>
    </location>
</feature>
<dbReference type="InterPro" id="IPR018163">
    <property type="entry name" value="Thr/Ala-tRNA-synth_IIc_edit"/>
</dbReference>
<evidence type="ECO:0000256" key="5">
    <source>
        <dbReference type="SAM" id="Coils"/>
    </source>
</evidence>
<dbReference type="Gene3D" id="3.10.310.40">
    <property type="match status" value="1"/>
</dbReference>
<name>A0ABR9QVG9_9FIRM</name>
<reference evidence="7 8" key="1">
    <citation type="submission" date="2020-10" db="EMBL/GenBank/DDBJ databases">
        <title>ChiBAC.</title>
        <authorList>
            <person name="Zenner C."/>
            <person name="Hitch T.C.A."/>
            <person name="Clavel T."/>
        </authorList>
    </citation>
    <scope>NUCLEOTIDE SEQUENCE [LARGE SCALE GENOMIC DNA]</scope>
    <source>
        <strain evidence="7 8">DSM 108706</strain>
    </source>
</reference>
<dbReference type="Pfam" id="PF01411">
    <property type="entry name" value="tRNA-synt_2c"/>
    <property type="match status" value="1"/>
</dbReference>
<dbReference type="RefSeq" id="WP_226384536.1">
    <property type="nucleotide sequence ID" value="NZ_JADCKA010000001.1"/>
</dbReference>
<dbReference type="InterPro" id="IPR018165">
    <property type="entry name" value="Ala-tRNA-synth_IIc_core"/>
</dbReference>
<evidence type="ECO:0000256" key="4">
    <source>
        <dbReference type="ARBA" id="ARBA00022833"/>
    </source>
</evidence>
<keyword evidence="5" id="KW-0175">Coiled coil</keyword>
<evidence type="ECO:0000313" key="8">
    <source>
        <dbReference type="Proteomes" id="UP001516588"/>
    </source>
</evidence>